<dbReference type="InterPro" id="IPR022996">
    <property type="entry name" value="UPF0310"/>
</dbReference>
<dbReference type="Gene3D" id="3.10.590.10">
    <property type="entry name" value="ph1033 like domains"/>
    <property type="match status" value="1"/>
</dbReference>
<feature type="domain" description="EVE" evidence="2">
    <location>
        <begin position="5"/>
        <end position="135"/>
    </location>
</feature>
<dbReference type="SUPFAM" id="SSF88697">
    <property type="entry name" value="PUA domain-like"/>
    <property type="match status" value="1"/>
</dbReference>
<evidence type="ECO:0000256" key="1">
    <source>
        <dbReference type="HAMAP-Rule" id="MF_00771"/>
    </source>
</evidence>
<dbReference type="HAMAP" id="MF_00771">
    <property type="entry name" value="UPF0310"/>
    <property type="match status" value="1"/>
</dbReference>
<dbReference type="Proteomes" id="UP001152749">
    <property type="component" value="Chromosome"/>
</dbReference>
<evidence type="ECO:0000313" key="4">
    <source>
        <dbReference type="Proteomes" id="UP001152749"/>
    </source>
</evidence>
<evidence type="ECO:0000313" key="3">
    <source>
        <dbReference type="EMBL" id="CAI2768682.1"/>
    </source>
</evidence>
<protein>
    <recommendedName>
        <fullName evidence="1">UPF0310 protein TRV642_3957</fullName>
    </recommendedName>
</protein>
<comment type="similarity">
    <text evidence="1">Belongs to the UPF0310 family.</text>
</comment>
<name>A0A9W4X4P1_9FLAO</name>
<sequence length="152" mass="17737">MSAVKYWIAAVSKEHTMRGVTGGFMQVCHGKQAPLKRMKKGDYLIVYSSKITMEGNQKCQAFTAIGQVKDDDIYQFSMSENFNPFRRNIEFFNCTEILIIPLINELEFIANKKSWGFPFRYGFFEIKENDFNFISSKMLHNKKTLIQIFSNE</sequence>
<dbReference type="EMBL" id="OX336425">
    <property type="protein sequence ID" value="CAI2768682.1"/>
    <property type="molecule type" value="Genomic_DNA"/>
</dbReference>
<dbReference type="AlphaFoldDB" id="A0A9W4X4P1"/>
<organism evidence="3 4">
    <name type="scientific">Flavobacterium collinsii</name>
    <dbReference type="NCBI Taxonomy" id="1114861"/>
    <lineage>
        <taxon>Bacteria</taxon>
        <taxon>Pseudomonadati</taxon>
        <taxon>Bacteroidota</taxon>
        <taxon>Flavobacteriia</taxon>
        <taxon>Flavobacteriales</taxon>
        <taxon>Flavobacteriaceae</taxon>
        <taxon>Flavobacterium</taxon>
    </lineage>
</organism>
<reference evidence="3" key="1">
    <citation type="submission" date="2022-09" db="EMBL/GenBank/DDBJ databases">
        <authorList>
            <person name="Duchaud E."/>
        </authorList>
    </citation>
    <scope>NUCLEOTIDE SEQUENCE</scope>
    <source>
        <strain evidence="3">TRV642</strain>
    </source>
</reference>
<dbReference type="NCBIfam" id="NF002616">
    <property type="entry name" value="PRK02268.1-2"/>
    <property type="match status" value="1"/>
</dbReference>
<dbReference type="RefSeq" id="WP_263361261.1">
    <property type="nucleotide sequence ID" value="NZ_OX336425.1"/>
</dbReference>
<accession>A0A9W4X4P1</accession>
<proteinExistence type="inferred from homology"/>
<evidence type="ECO:0000259" key="2">
    <source>
        <dbReference type="Pfam" id="PF01878"/>
    </source>
</evidence>
<dbReference type="InterPro" id="IPR002740">
    <property type="entry name" value="EVE_domain"/>
</dbReference>
<dbReference type="KEGG" id="fcs:TRV642_3957"/>
<dbReference type="InterPro" id="IPR015947">
    <property type="entry name" value="PUA-like_sf"/>
</dbReference>
<dbReference type="Pfam" id="PF01878">
    <property type="entry name" value="EVE"/>
    <property type="match status" value="1"/>
</dbReference>
<gene>
    <name evidence="3" type="ORF">TRV642_3957</name>
</gene>
<dbReference type="CDD" id="cd21132">
    <property type="entry name" value="EVE-like"/>
    <property type="match status" value="1"/>
</dbReference>